<feature type="region of interest" description="Disordered" evidence="3">
    <location>
        <begin position="1"/>
        <end position="27"/>
    </location>
</feature>
<dbReference type="PROSITE" id="PS50076">
    <property type="entry name" value="DNAJ_2"/>
    <property type="match status" value="1"/>
</dbReference>
<dbReference type="EMBL" id="CACRXK020004572">
    <property type="protein sequence ID" value="CAB4003233.1"/>
    <property type="molecule type" value="Genomic_DNA"/>
</dbReference>
<dbReference type="Gene3D" id="1.25.40.10">
    <property type="entry name" value="Tetratricopeptide repeat domain"/>
    <property type="match status" value="1"/>
</dbReference>
<dbReference type="OrthoDB" id="765884at2759"/>
<keyword evidence="1" id="KW-0677">Repeat</keyword>
<dbReference type="InterPro" id="IPR019734">
    <property type="entry name" value="TPR_rpt"/>
</dbReference>
<organism evidence="4 5">
    <name type="scientific">Paramuricea clavata</name>
    <name type="common">Red gorgonian</name>
    <name type="synonym">Violescent sea-whip</name>
    <dbReference type="NCBI Taxonomy" id="317549"/>
    <lineage>
        <taxon>Eukaryota</taxon>
        <taxon>Metazoa</taxon>
        <taxon>Cnidaria</taxon>
        <taxon>Anthozoa</taxon>
        <taxon>Octocorallia</taxon>
        <taxon>Malacalcyonacea</taxon>
        <taxon>Plexauridae</taxon>
        <taxon>Paramuricea</taxon>
    </lineage>
</organism>
<protein>
    <submittedName>
        <fullName evidence="4">DnaJ homolog subfamily C member 7</fullName>
    </submittedName>
</protein>
<dbReference type="Gene3D" id="1.10.287.110">
    <property type="entry name" value="DnaJ domain"/>
    <property type="match status" value="1"/>
</dbReference>
<dbReference type="CDD" id="cd06257">
    <property type="entry name" value="DnaJ"/>
    <property type="match status" value="1"/>
</dbReference>
<keyword evidence="5" id="KW-1185">Reference proteome</keyword>
<keyword evidence="2" id="KW-0802">TPR repeat</keyword>
<dbReference type="SUPFAM" id="SSF48452">
    <property type="entry name" value="TPR-like"/>
    <property type="match status" value="3"/>
</dbReference>
<evidence type="ECO:0000256" key="2">
    <source>
        <dbReference type="ARBA" id="ARBA00022803"/>
    </source>
</evidence>
<dbReference type="SMART" id="SM00271">
    <property type="entry name" value="DnaJ"/>
    <property type="match status" value="1"/>
</dbReference>
<proteinExistence type="predicted"/>
<comment type="caution">
    <text evidence="4">The sequence shown here is derived from an EMBL/GenBank/DDBJ whole genome shotgun (WGS) entry which is preliminary data.</text>
</comment>
<dbReference type="PROSITE" id="PS00636">
    <property type="entry name" value="DNAJ_1"/>
    <property type="match status" value="1"/>
</dbReference>
<name>A0A6S7HIX1_PARCT</name>
<dbReference type="Pfam" id="PF13181">
    <property type="entry name" value="TPR_8"/>
    <property type="match status" value="4"/>
</dbReference>
<dbReference type="PANTHER" id="PTHR45188:SF2">
    <property type="entry name" value="DNAJ HOMOLOG SUBFAMILY C MEMBER 7"/>
    <property type="match status" value="1"/>
</dbReference>
<dbReference type="Proteomes" id="UP001152795">
    <property type="component" value="Unassembled WGS sequence"/>
</dbReference>
<dbReference type="SMART" id="SM00028">
    <property type="entry name" value="TPR"/>
    <property type="match status" value="8"/>
</dbReference>
<dbReference type="InterPro" id="IPR036869">
    <property type="entry name" value="J_dom_sf"/>
</dbReference>
<dbReference type="InterPro" id="IPR011990">
    <property type="entry name" value="TPR-like_helical_dom_sf"/>
</dbReference>
<gene>
    <name evidence="4" type="ORF">PACLA_8A061805</name>
</gene>
<dbReference type="Pfam" id="PF00226">
    <property type="entry name" value="DnaJ"/>
    <property type="match status" value="1"/>
</dbReference>
<dbReference type="AlphaFoldDB" id="A0A6S7HIX1"/>
<dbReference type="InterPro" id="IPR018253">
    <property type="entry name" value="DnaJ_domain_CS"/>
</dbReference>
<evidence type="ECO:0000256" key="3">
    <source>
        <dbReference type="SAM" id="MobiDB-lite"/>
    </source>
</evidence>
<dbReference type="PANTHER" id="PTHR45188">
    <property type="entry name" value="DNAJ PROTEIN P58IPK HOMOLOG"/>
    <property type="match status" value="1"/>
</dbReference>
<evidence type="ECO:0000256" key="1">
    <source>
        <dbReference type="ARBA" id="ARBA00022737"/>
    </source>
</evidence>
<dbReference type="InterPro" id="IPR001623">
    <property type="entry name" value="DnaJ_domain"/>
</dbReference>
<reference evidence="4" key="1">
    <citation type="submission" date="2020-04" db="EMBL/GenBank/DDBJ databases">
        <authorList>
            <person name="Alioto T."/>
            <person name="Alioto T."/>
            <person name="Gomez Garrido J."/>
        </authorList>
    </citation>
    <scope>NUCLEOTIDE SEQUENCE</scope>
    <source>
        <strain evidence="4">A484AB</strain>
    </source>
</reference>
<feature type="compositionally biased region" description="Acidic residues" evidence="3">
    <location>
        <begin position="1"/>
        <end position="13"/>
    </location>
</feature>
<evidence type="ECO:0000313" key="5">
    <source>
        <dbReference type="Proteomes" id="UP001152795"/>
    </source>
</evidence>
<sequence length="519" mass="59069">MADESSENVEMDYEDSHSETSSDESIAEITECVEEEELDSKQLAEKKKEAGNGAYLAKDYKSAIKFYSEAIELDKTCAPYYGNRSAAYLMIKDYNCALDDAKIAIQLDENYIKAYFRIARCNLAQGSTESAGRALAKAKEIDPHNKTLANEYLRVHQIQQFEADAFEAHDKEDYRKVIFCTRRLLELSPDCDLYKVLRAESLALMKKYSEAEVEANTMLRENNRNADALYVRGLCLYYQDYEEQAFQCFSSALKIDPDHKKAKAIRKKAKLLKSTKDDGNEAYKTGNFQDAYDLYSKALAIDPNNVTICAKLYYNRGIVASKLSKMTEAIDDCTEAINLDGSYLKAYLKRAKCYMETEKFEEAVRDYEKVCKMNGCREHKSLLQEAKLELKKSKRKDYYKTLSLSQTCSDSEIKKAYRREALKHHPDRHSGASDQVKKDEEMLFKEVNEAYSVLSDPQKKARYDRGEDIDGNGFSTADFDPNTIFQAFFGGGVGGFHSNFGGRRQGGGFPGHEFHFSFG</sequence>
<dbReference type="PROSITE" id="PS50005">
    <property type="entry name" value="TPR"/>
    <property type="match status" value="5"/>
</dbReference>
<dbReference type="PRINTS" id="PR00625">
    <property type="entry name" value="JDOMAIN"/>
</dbReference>
<dbReference type="SUPFAM" id="SSF46565">
    <property type="entry name" value="Chaperone J-domain"/>
    <property type="match status" value="1"/>
</dbReference>
<accession>A0A6S7HIX1</accession>
<evidence type="ECO:0000313" key="4">
    <source>
        <dbReference type="EMBL" id="CAB4003233.1"/>
    </source>
</evidence>